<feature type="transmembrane region" description="Helical" evidence="2">
    <location>
        <begin position="98"/>
        <end position="120"/>
    </location>
</feature>
<dbReference type="AlphaFoldDB" id="A0AA36CZD9"/>
<dbReference type="Proteomes" id="UP001177023">
    <property type="component" value="Unassembled WGS sequence"/>
</dbReference>
<evidence type="ECO:0000256" key="1">
    <source>
        <dbReference type="SAM" id="MobiDB-lite"/>
    </source>
</evidence>
<evidence type="ECO:0000313" key="4">
    <source>
        <dbReference type="Proteomes" id="UP001177023"/>
    </source>
</evidence>
<sequence>MPSRRPPDFLSPGETFAHYENRSPSAAGSYQPQVPRPPSREVGGSLACEYRAHPYVAVPVGNHQPVLACEYRAAPSIDGSTRITSTFLPKDKKIPLRILVGGAICCPILLGLILFLAVWLQQLGIL</sequence>
<feature type="compositionally biased region" description="Polar residues" evidence="1">
    <location>
        <begin position="22"/>
        <end position="32"/>
    </location>
</feature>
<feature type="region of interest" description="Disordered" evidence="1">
    <location>
        <begin position="21"/>
        <end position="41"/>
    </location>
</feature>
<accession>A0AA36CZD9</accession>
<name>A0AA36CZD9_9BILA</name>
<organism evidence="3 4">
    <name type="scientific">Mesorhabditis spiculigera</name>
    <dbReference type="NCBI Taxonomy" id="96644"/>
    <lineage>
        <taxon>Eukaryota</taxon>
        <taxon>Metazoa</taxon>
        <taxon>Ecdysozoa</taxon>
        <taxon>Nematoda</taxon>
        <taxon>Chromadorea</taxon>
        <taxon>Rhabditida</taxon>
        <taxon>Rhabditina</taxon>
        <taxon>Rhabditomorpha</taxon>
        <taxon>Rhabditoidea</taxon>
        <taxon>Rhabditidae</taxon>
        <taxon>Mesorhabditinae</taxon>
        <taxon>Mesorhabditis</taxon>
    </lineage>
</organism>
<evidence type="ECO:0000256" key="2">
    <source>
        <dbReference type="SAM" id="Phobius"/>
    </source>
</evidence>
<evidence type="ECO:0000313" key="3">
    <source>
        <dbReference type="EMBL" id="CAJ0578197.1"/>
    </source>
</evidence>
<keyword evidence="4" id="KW-1185">Reference proteome</keyword>
<protein>
    <submittedName>
        <fullName evidence="3">Uncharacterized protein</fullName>
    </submittedName>
</protein>
<dbReference type="EMBL" id="CATQJA010002653">
    <property type="protein sequence ID" value="CAJ0578197.1"/>
    <property type="molecule type" value="Genomic_DNA"/>
</dbReference>
<keyword evidence="2" id="KW-0472">Membrane</keyword>
<gene>
    <name evidence="3" type="ORF">MSPICULIGERA_LOCUS16458</name>
</gene>
<feature type="non-terminal residue" evidence="3">
    <location>
        <position position="126"/>
    </location>
</feature>
<keyword evidence="2" id="KW-0812">Transmembrane</keyword>
<keyword evidence="2" id="KW-1133">Transmembrane helix</keyword>
<reference evidence="3" key="1">
    <citation type="submission" date="2023-06" db="EMBL/GenBank/DDBJ databases">
        <authorList>
            <person name="Delattre M."/>
        </authorList>
    </citation>
    <scope>NUCLEOTIDE SEQUENCE</scope>
    <source>
        <strain evidence="3">AF72</strain>
    </source>
</reference>
<comment type="caution">
    <text evidence="3">The sequence shown here is derived from an EMBL/GenBank/DDBJ whole genome shotgun (WGS) entry which is preliminary data.</text>
</comment>
<proteinExistence type="predicted"/>